<dbReference type="RefSeq" id="WP_121201198.1">
    <property type="nucleotide sequence ID" value="NZ_RBKU01000001.1"/>
</dbReference>
<evidence type="ECO:0000313" key="3">
    <source>
        <dbReference type="Proteomes" id="UP000268007"/>
    </source>
</evidence>
<organism evidence="2 3">
    <name type="scientific">Mucilaginibacter gracilis</name>
    <dbReference type="NCBI Taxonomy" id="423350"/>
    <lineage>
        <taxon>Bacteria</taxon>
        <taxon>Pseudomonadati</taxon>
        <taxon>Bacteroidota</taxon>
        <taxon>Sphingobacteriia</taxon>
        <taxon>Sphingobacteriales</taxon>
        <taxon>Sphingobacteriaceae</taxon>
        <taxon>Mucilaginibacter</taxon>
    </lineage>
</organism>
<keyword evidence="3" id="KW-1185">Reference proteome</keyword>
<proteinExistence type="predicted"/>
<name>A0A495J8W2_9SPHI</name>
<evidence type="ECO:0000313" key="2">
    <source>
        <dbReference type="EMBL" id="RKR85121.1"/>
    </source>
</evidence>
<dbReference type="InterPro" id="IPR046715">
    <property type="entry name" value="DUF6607"/>
</dbReference>
<protein>
    <submittedName>
        <fullName evidence="2">Uncharacterized protein</fullName>
    </submittedName>
</protein>
<feature type="chain" id="PRO_5019851296" evidence="1">
    <location>
        <begin position="22"/>
        <end position="307"/>
    </location>
</feature>
<reference evidence="2 3" key="1">
    <citation type="submission" date="2018-10" db="EMBL/GenBank/DDBJ databases">
        <title>Genomic Encyclopedia of Archaeal and Bacterial Type Strains, Phase II (KMG-II): from individual species to whole genera.</title>
        <authorList>
            <person name="Goeker M."/>
        </authorList>
    </citation>
    <scope>NUCLEOTIDE SEQUENCE [LARGE SCALE GENOMIC DNA]</scope>
    <source>
        <strain evidence="2 3">DSM 18602</strain>
    </source>
</reference>
<dbReference type="AlphaFoldDB" id="A0A495J8W2"/>
<evidence type="ECO:0000256" key="1">
    <source>
        <dbReference type="SAM" id="SignalP"/>
    </source>
</evidence>
<sequence length="307" mass="36173">MKRKLHLILTLLTLATGSLYAQSKLDQDRAAIRSLGGFYKVTFDYGETFAPDTAYKNHPQYHASGYEWAVVEEESPKKIVIQHILVTGDSSVIKHWREDWVYEENKIVTFDKDNTWKTTALKTNETKGRWVQKVFQVDDSPRYESIGTWVHVDGRHEWHSECDSPLPRREFTKRNDYNVLRRGNRIYITPTGWMFEQDNQKIIRSASGDKLLAREKGYEEFIKADESKFNYAKTWWKTQQPYWTSVRQVWDEVYAQHAQVKLKGKTDGKLLYERLFDLADRSTKERWDAAKCKVETRKVIDGYLVAI</sequence>
<gene>
    <name evidence="2" type="ORF">BDD43_5379</name>
</gene>
<keyword evidence="1" id="KW-0732">Signal</keyword>
<dbReference type="Proteomes" id="UP000268007">
    <property type="component" value="Unassembled WGS sequence"/>
</dbReference>
<dbReference type="OrthoDB" id="8564954at2"/>
<feature type="signal peptide" evidence="1">
    <location>
        <begin position="1"/>
        <end position="21"/>
    </location>
</feature>
<comment type="caution">
    <text evidence="2">The sequence shown here is derived from an EMBL/GenBank/DDBJ whole genome shotgun (WGS) entry which is preliminary data.</text>
</comment>
<dbReference type="Pfam" id="PF20311">
    <property type="entry name" value="DUF6607"/>
    <property type="match status" value="1"/>
</dbReference>
<accession>A0A495J8W2</accession>
<dbReference type="EMBL" id="RBKU01000001">
    <property type="protein sequence ID" value="RKR85121.1"/>
    <property type="molecule type" value="Genomic_DNA"/>
</dbReference>